<keyword evidence="7 11" id="KW-0210">Decarboxylase</keyword>
<keyword evidence="8" id="KW-0862">Zinc</keyword>
<dbReference type="EC" id="4.1.1.45" evidence="4"/>
<keyword evidence="6" id="KW-0479">Metal-binding</keyword>
<proteinExistence type="inferred from homology"/>
<dbReference type="GO" id="GO:0005829">
    <property type="term" value="C:cytosol"/>
    <property type="evidence" value="ECO:0007669"/>
    <property type="project" value="TreeGrafter"/>
</dbReference>
<dbReference type="InterPro" id="IPR006680">
    <property type="entry name" value="Amidohydro-rel"/>
</dbReference>
<dbReference type="Gene3D" id="3.20.20.140">
    <property type="entry name" value="Metal-dependent hydrolases"/>
    <property type="match status" value="1"/>
</dbReference>
<gene>
    <name evidence="14" type="ORF">Cvel_24932</name>
</gene>
<feature type="compositionally biased region" description="Basic and acidic residues" evidence="12">
    <location>
        <begin position="1"/>
        <end position="11"/>
    </location>
</feature>
<evidence type="ECO:0000256" key="8">
    <source>
        <dbReference type="ARBA" id="ARBA00022833"/>
    </source>
</evidence>
<evidence type="ECO:0000313" key="14">
    <source>
        <dbReference type="EMBL" id="CEM39556.1"/>
    </source>
</evidence>
<feature type="compositionally biased region" description="Low complexity" evidence="12">
    <location>
        <begin position="12"/>
        <end position="21"/>
    </location>
</feature>
<comment type="subunit">
    <text evidence="3">Monomer.</text>
</comment>
<evidence type="ECO:0000256" key="2">
    <source>
        <dbReference type="ARBA" id="ARBA00005871"/>
    </source>
</evidence>
<dbReference type="GO" id="GO:0001760">
    <property type="term" value="F:aminocarboxymuconate-semialdehyde decarboxylase activity"/>
    <property type="evidence" value="ECO:0007669"/>
    <property type="project" value="UniProtKB-EC"/>
</dbReference>
<feature type="region of interest" description="Disordered" evidence="12">
    <location>
        <begin position="1"/>
        <end position="33"/>
    </location>
</feature>
<keyword evidence="9 11" id="KW-0456">Lyase</keyword>
<evidence type="ECO:0000256" key="4">
    <source>
        <dbReference type="ARBA" id="ARBA00012365"/>
    </source>
</evidence>
<dbReference type="Pfam" id="PF04909">
    <property type="entry name" value="Amidohydro_2"/>
    <property type="match status" value="1"/>
</dbReference>
<name>A0A0G4H7D0_9ALVE</name>
<evidence type="ECO:0000256" key="1">
    <source>
        <dbReference type="ARBA" id="ARBA00005079"/>
    </source>
</evidence>
<dbReference type="EMBL" id="CDMZ01001938">
    <property type="protein sequence ID" value="CEM39556.1"/>
    <property type="molecule type" value="Genomic_DNA"/>
</dbReference>
<comment type="similarity">
    <text evidence="2">Belongs to the metallo-dependent hydrolases superfamily. ACMSD family.</text>
</comment>
<protein>
    <recommendedName>
        <fullName evidence="5">2-amino-3-carboxymuconate-6-semialdehyde decarboxylase</fullName>
        <ecNumber evidence="4">4.1.1.45</ecNumber>
    </recommendedName>
    <alternativeName>
        <fullName evidence="10">Picolinate carboxylase</fullName>
    </alternativeName>
</protein>
<sequence>MLPSEHTHHEGGLSSSSSGDSAGREMRSRRLPRIDMHTHILPPELPDFGKKFGYGEWVSLRKMEAEQGSQSLSCGCKAKMYKGDAFFREVEGNCFDAETRIQDCDRDGVTVQVLSTVPVMFAYDAKPEDCLEVAVFLNDHIASVCKEHPTRFVGLGTVPMQSTELAIQEMTRCVTELGLAGVQIGTHVNSKPLGDPSLFPFFEACERVGAAVFVHPWYMVGEELMKKYWLPWLVGMPAETSFAICSMIFSGVFEKLPRLRVCFAHGGGNFPGTVGRVQKGFTCRPDLYPDNQDSPLEHLGRFWCDSLTHDSRALVTLAETVGIDRVCLGSDYPFPLGEVFPAASGGPGTLVCSMGTLGWGERAKMKVLWSNGLKFLGLEDKEEMFLRDRGVQREAIREVEEEEDGSVLHLSLQQEKVPGGRSDKRGGTHWTVADSEDLCCLDVVSYWRV</sequence>
<dbReference type="GO" id="GO:0046872">
    <property type="term" value="F:metal ion binding"/>
    <property type="evidence" value="ECO:0007669"/>
    <property type="project" value="UniProtKB-KW"/>
</dbReference>
<evidence type="ECO:0000256" key="12">
    <source>
        <dbReference type="SAM" id="MobiDB-lite"/>
    </source>
</evidence>
<evidence type="ECO:0000256" key="3">
    <source>
        <dbReference type="ARBA" id="ARBA00011245"/>
    </source>
</evidence>
<feature type="domain" description="Amidohydrolase-related" evidence="13">
    <location>
        <begin position="34"/>
        <end position="378"/>
    </location>
</feature>
<dbReference type="InterPro" id="IPR032466">
    <property type="entry name" value="Metal_Hydrolase"/>
</dbReference>
<evidence type="ECO:0000256" key="10">
    <source>
        <dbReference type="ARBA" id="ARBA00031120"/>
    </source>
</evidence>
<evidence type="ECO:0000259" key="13">
    <source>
        <dbReference type="Pfam" id="PF04909"/>
    </source>
</evidence>
<feature type="compositionally biased region" description="Basic and acidic residues" evidence="12">
    <location>
        <begin position="22"/>
        <end position="33"/>
    </location>
</feature>
<dbReference type="AlphaFoldDB" id="A0A0G4H7D0"/>
<evidence type="ECO:0000256" key="5">
    <source>
        <dbReference type="ARBA" id="ARBA00021214"/>
    </source>
</evidence>
<evidence type="ECO:0000256" key="7">
    <source>
        <dbReference type="ARBA" id="ARBA00022793"/>
    </source>
</evidence>
<dbReference type="PANTHER" id="PTHR21240:SF27">
    <property type="entry name" value="2-AMINO-3-CARBOXYMUCONATE-6-SEMIALDEHYDE DECARBOXYLASE"/>
    <property type="match status" value="1"/>
</dbReference>
<dbReference type="InterPro" id="IPR032465">
    <property type="entry name" value="ACMSD"/>
</dbReference>
<dbReference type="SUPFAM" id="SSF51556">
    <property type="entry name" value="Metallo-dependent hydrolases"/>
    <property type="match status" value="1"/>
</dbReference>
<dbReference type="PANTHER" id="PTHR21240">
    <property type="entry name" value="2-AMINO-3-CARBOXYLMUCONATE-6-SEMIALDEHYDE DECARBOXYLASE"/>
    <property type="match status" value="1"/>
</dbReference>
<dbReference type="GO" id="GO:0016787">
    <property type="term" value="F:hydrolase activity"/>
    <property type="evidence" value="ECO:0007669"/>
    <property type="project" value="InterPro"/>
</dbReference>
<evidence type="ECO:0000256" key="11">
    <source>
        <dbReference type="RuleBase" id="RU366045"/>
    </source>
</evidence>
<reference evidence="14" key="1">
    <citation type="submission" date="2014-11" db="EMBL/GenBank/DDBJ databases">
        <authorList>
            <person name="Otto D Thomas"/>
            <person name="Naeem Raeece"/>
        </authorList>
    </citation>
    <scope>NUCLEOTIDE SEQUENCE</scope>
</reference>
<dbReference type="VEuPathDB" id="CryptoDB:Cvel_24932"/>
<evidence type="ECO:0000256" key="9">
    <source>
        <dbReference type="ARBA" id="ARBA00023239"/>
    </source>
</evidence>
<comment type="pathway">
    <text evidence="1">Secondary metabolite metabolism; quinolate metabolism.</text>
</comment>
<dbReference type="GO" id="GO:0019748">
    <property type="term" value="P:secondary metabolic process"/>
    <property type="evidence" value="ECO:0007669"/>
    <property type="project" value="TreeGrafter"/>
</dbReference>
<organism evidence="14">
    <name type="scientific">Chromera velia CCMP2878</name>
    <dbReference type="NCBI Taxonomy" id="1169474"/>
    <lineage>
        <taxon>Eukaryota</taxon>
        <taxon>Sar</taxon>
        <taxon>Alveolata</taxon>
        <taxon>Colpodellida</taxon>
        <taxon>Chromeraceae</taxon>
        <taxon>Chromera</taxon>
    </lineage>
</organism>
<evidence type="ECO:0000256" key="6">
    <source>
        <dbReference type="ARBA" id="ARBA00022723"/>
    </source>
</evidence>
<accession>A0A0G4H7D0</accession>